<dbReference type="EMBL" id="JACYXC010000002">
    <property type="protein sequence ID" value="MBH5338736.1"/>
    <property type="molecule type" value="Genomic_DNA"/>
</dbReference>
<proteinExistence type="predicted"/>
<evidence type="ECO:0008006" key="4">
    <source>
        <dbReference type="Google" id="ProtNLM"/>
    </source>
</evidence>
<sequence length="181" mass="18124">MTGTVHHLIRAGRPWAVAALLLPALVATAPASAEGPRPTEPSAAAMNCFVNGVRQPGPEITGTGGDDDIACDVLDPGDVIHGLGGNDTIQVTDNNHGVVNGEGGADTLFLPTNRGLVQGGAGDDRIDVRTNTGPDGGAQGHIRGGDGDDTITVLQNAGLVEGNAGFDTCSVTTGNLPLCEA</sequence>
<evidence type="ECO:0000313" key="3">
    <source>
        <dbReference type="Proteomes" id="UP000807371"/>
    </source>
</evidence>
<dbReference type="PRINTS" id="PR00313">
    <property type="entry name" value="CABNDNGRPT"/>
</dbReference>
<dbReference type="Gene3D" id="2.160.20.160">
    <property type="match status" value="1"/>
</dbReference>
<dbReference type="SUPFAM" id="SSF51120">
    <property type="entry name" value="beta-Roll"/>
    <property type="match status" value="1"/>
</dbReference>
<feature type="chain" id="PRO_5046226948" description="Calcium-binding protein" evidence="1">
    <location>
        <begin position="34"/>
        <end position="181"/>
    </location>
</feature>
<gene>
    <name evidence="2" type="ORF">IHE55_29745</name>
</gene>
<evidence type="ECO:0000313" key="2">
    <source>
        <dbReference type="EMBL" id="MBH5338736.1"/>
    </source>
</evidence>
<comment type="caution">
    <text evidence="2">The sequence shown here is derived from an EMBL/GenBank/DDBJ whole genome shotgun (WGS) entry which is preliminary data.</text>
</comment>
<dbReference type="Proteomes" id="UP000807371">
    <property type="component" value="Unassembled WGS sequence"/>
</dbReference>
<feature type="signal peptide" evidence="1">
    <location>
        <begin position="1"/>
        <end position="33"/>
    </location>
</feature>
<reference evidence="2 3" key="1">
    <citation type="submission" date="2020-09" db="EMBL/GenBank/DDBJ databases">
        <title>Biosynthesis of the nuclear factor of activated T cells inhibitor NFAT-133 and its congeners in Streptomyces pactum.</title>
        <authorList>
            <person name="Zhou W."/>
            <person name="Posri P."/>
            <person name="Abugrain M.E."/>
            <person name="Weisberg A.J."/>
            <person name="Chang J.H."/>
            <person name="Mahmud T."/>
        </authorList>
    </citation>
    <scope>NUCLEOTIDE SEQUENCE [LARGE SCALE GENOMIC DNA]</scope>
    <source>
        <strain evidence="2 3">ATCC 27456</strain>
    </source>
</reference>
<keyword evidence="3" id="KW-1185">Reference proteome</keyword>
<name>A0ABS0NU60_9ACTN</name>
<evidence type="ECO:0000256" key="1">
    <source>
        <dbReference type="SAM" id="SignalP"/>
    </source>
</evidence>
<organism evidence="2 3">
    <name type="scientific">Streptomyces pactum</name>
    <dbReference type="NCBI Taxonomy" id="68249"/>
    <lineage>
        <taxon>Bacteria</taxon>
        <taxon>Bacillati</taxon>
        <taxon>Actinomycetota</taxon>
        <taxon>Actinomycetes</taxon>
        <taxon>Kitasatosporales</taxon>
        <taxon>Streptomycetaceae</taxon>
        <taxon>Streptomyces</taxon>
    </lineage>
</organism>
<dbReference type="RefSeq" id="WP_197992514.1">
    <property type="nucleotide sequence ID" value="NZ_JACYXC010000002.1"/>
</dbReference>
<protein>
    <recommendedName>
        <fullName evidence="4">Calcium-binding protein</fullName>
    </recommendedName>
</protein>
<dbReference type="InterPro" id="IPR011049">
    <property type="entry name" value="Serralysin-like_metalloprot_C"/>
</dbReference>
<keyword evidence="1" id="KW-0732">Signal</keyword>
<accession>A0ABS0NU60</accession>